<dbReference type="OrthoDB" id="414540at2759"/>
<dbReference type="OMA" id="VARADFW"/>
<dbReference type="AlphaFoldDB" id="A0A9Q8LFV5"/>
<accession>A0A9Q8LFV5</accession>
<dbReference type="RefSeq" id="XP_047760244.1">
    <property type="nucleotide sequence ID" value="XM_047903175.1"/>
</dbReference>
<feature type="compositionally biased region" description="Basic and acidic residues" evidence="1">
    <location>
        <begin position="249"/>
        <end position="261"/>
    </location>
</feature>
<dbReference type="InterPro" id="IPR032710">
    <property type="entry name" value="NTF2-like_dom_sf"/>
</dbReference>
<proteinExistence type="predicted"/>
<dbReference type="KEGG" id="ffu:CLAFUR5_04027"/>
<feature type="compositionally biased region" description="Low complexity" evidence="1">
    <location>
        <begin position="37"/>
        <end position="50"/>
    </location>
</feature>
<feature type="region of interest" description="Disordered" evidence="1">
    <location>
        <begin position="1"/>
        <end position="61"/>
    </location>
</feature>
<dbReference type="EMBL" id="CP090166">
    <property type="protein sequence ID" value="UJO15878.1"/>
    <property type="molecule type" value="Genomic_DNA"/>
</dbReference>
<dbReference type="Proteomes" id="UP000756132">
    <property type="component" value="Chromosome 4"/>
</dbReference>
<reference evidence="2" key="2">
    <citation type="journal article" date="2022" name="Microb. Genom.">
        <title>A chromosome-scale genome assembly of the tomato pathogen Cladosporium fulvum reveals a compartmentalized genome architecture and the presence of a dispensable chromosome.</title>
        <authorList>
            <person name="Zaccaron A.Z."/>
            <person name="Chen L.H."/>
            <person name="Samaras A."/>
            <person name="Stergiopoulos I."/>
        </authorList>
    </citation>
    <scope>NUCLEOTIDE SEQUENCE</scope>
    <source>
        <strain evidence="2">Race5_Kim</strain>
    </source>
</reference>
<name>A0A9Q8LFV5_PASFU</name>
<reference evidence="2" key="1">
    <citation type="submission" date="2021-12" db="EMBL/GenBank/DDBJ databases">
        <authorList>
            <person name="Zaccaron A."/>
            <person name="Stergiopoulos I."/>
        </authorList>
    </citation>
    <scope>NUCLEOTIDE SEQUENCE</scope>
    <source>
        <strain evidence="2">Race5_Kim</strain>
    </source>
</reference>
<protein>
    <submittedName>
        <fullName evidence="2">Uncharacterized protein</fullName>
    </submittedName>
</protein>
<gene>
    <name evidence="2" type="ORF">CLAFUR5_04027</name>
</gene>
<dbReference type="SUPFAM" id="SSF54427">
    <property type="entry name" value="NTF2-like"/>
    <property type="match status" value="1"/>
</dbReference>
<sequence length="261" mass="28787">MASPSMLHRASSRLSLRRKSTSSSASTATPPVPSVPQPYSSTTTNSSRTSQIPRQNKPGRVLDAPIYHYHKTMTPSIDDLYDQLATTAKGFIESTNAATPRDNNPDYDLIRSYAAPHFRIEWAPKLFARSSPVLREAKDIDGFLSHIKTMSANLSTWAILIQDLFVDTRRRSVVARADFWMLPNGGEKVCNDIVFFMKMDQSGEKIVDCTEYVDPEASKVIRDRIAASRWEGGGGVGSGKVPPAVNGARGDEGDRIEVARK</sequence>
<dbReference type="Gene3D" id="3.10.450.50">
    <property type="match status" value="1"/>
</dbReference>
<evidence type="ECO:0000313" key="2">
    <source>
        <dbReference type="EMBL" id="UJO15878.1"/>
    </source>
</evidence>
<organism evidence="2 3">
    <name type="scientific">Passalora fulva</name>
    <name type="common">Tomato leaf mold</name>
    <name type="synonym">Cladosporium fulvum</name>
    <dbReference type="NCBI Taxonomy" id="5499"/>
    <lineage>
        <taxon>Eukaryota</taxon>
        <taxon>Fungi</taxon>
        <taxon>Dikarya</taxon>
        <taxon>Ascomycota</taxon>
        <taxon>Pezizomycotina</taxon>
        <taxon>Dothideomycetes</taxon>
        <taxon>Dothideomycetidae</taxon>
        <taxon>Mycosphaerellales</taxon>
        <taxon>Mycosphaerellaceae</taxon>
        <taxon>Fulvia</taxon>
    </lineage>
</organism>
<evidence type="ECO:0000313" key="3">
    <source>
        <dbReference type="Proteomes" id="UP000756132"/>
    </source>
</evidence>
<evidence type="ECO:0000256" key="1">
    <source>
        <dbReference type="SAM" id="MobiDB-lite"/>
    </source>
</evidence>
<feature type="region of interest" description="Disordered" evidence="1">
    <location>
        <begin position="230"/>
        <end position="261"/>
    </location>
</feature>
<keyword evidence="3" id="KW-1185">Reference proteome</keyword>
<dbReference type="GeneID" id="71983905"/>